<dbReference type="Gene3D" id="3.40.1190.20">
    <property type="match status" value="1"/>
</dbReference>
<sequence length="296" mass="30290">MKTPVTPDILCIGSVLWDVIGRSENAMRQGSDMPGRITRLPGGVALNIGMALARFGLSPALLSAVGRDAEGDELIAACTVRGLATDYIYRSDDLPTDRYMAVEGANGLIAAIADAHSLEAAGDKILRPLSDGTLPAPFTGAVALDGNLTLDLLAQIARDPLLAQADLRVAPASPGKAQRLNPFLQAGRGTLYVNLEEAGILCQTGFDSSVQAAAGLLARGALRVVVTDGGNPATVGSAESSVTQSPPPVHVARVTGAGDTFMAAHIASELRGATPDAALTDALEAAALYVSGETKI</sequence>
<gene>
    <name evidence="4" type="ORF">SAMN04488523_102242</name>
</gene>
<dbReference type="SUPFAM" id="SSF53613">
    <property type="entry name" value="Ribokinase-like"/>
    <property type="match status" value="1"/>
</dbReference>
<keyword evidence="1" id="KW-0808">Transferase</keyword>
<evidence type="ECO:0000313" key="5">
    <source>
        <dbReference type="Proteomes" id="UP000198977"/>
    </source>
</evidence>
<keyword evidence="5" id="KW-1185">Reference proteome</keyword>
<dbReference type="InterPro" id="IPR011611">
    <property type="entry name" value="PfkB_dom"/>
</dbReference>
<evidence type="ECO:0000256" key="1">
    <source>
        <dbReference type="ARBA" id="ARBA00022679"/>
    </source>
</evidence>
<dbReference type="GO" id="GO:0016301">
    <property type="term" value="F:kinase activity"/>
    <property type="evidence" value="ECO:0007669"/>
    <property type="project" value="UniProtKB-KW"/>
</dbReference>
<evidence type="ECO:0000259" key="3">
    <source>
        <dbReference type="Pfam" id="PF00294"/>
    </source>
</evidence>
<reference evidence="4 5" key="1">
    <citation type="submission" date="2016-10" db="EMBL/GenBank/DDBJ databases">
        <authorList>
            <person name="de Groot N.N."/>
        </authorList>
    </citation>
    <scope>NUCLEOTIDE SEQUENCE [LARGE SCALE GENOMIC DNA]</scope>
    <source>
        <strain evidence="4 5">DSM 11443</strain>
    </source>
</reference>
<dbReference type="Pfam" id="PF00294">
    <property type="entry name" value="PfkB"/>
    <property type="match status" value="1"/>
</dbReference>
<dbReference type="PANTHER" id="PTHR10584:SF166">
    <property type="entry name" value="RIBOKINASE"/>
    <property type="match status" value="1"/>
</dbReference>
<accession>A0A1I1UU32</accession>
<evidence type="ECO:0000256" key="2">
    <source>
        <dbReference type="ARBA" id="ARBA00022777"/>
    </source>
</evidence>
<keyword evidence="2 4" id="KW-0418">Kinase</keyword>
<dbReference type="PANTHER" id="PTHR10584">
    <property type="entry name" value="SUGAR KINASE"/>
    <property type="match status" value="1"/>
</dbReference>
<dbReference type="STRING" id="74348.SAMN04488523_102242"/>
<organism evidence="4 5">
    <name type="scientific">Sulfitobacter brevis</name>
    <dbReference type="NCBI Taxonomy" id="74348"/>
    <lineage>
        <taxon>Bacteria</taxon>
        <taxon>Pseudomonadati</taxon>
        <taxon>Pseudomonadota</taxon>
        <taxon>Alphaproteobacteria</taxon>
        <taxon>Rhodobacterales</taxon>
        <taxon>Roseobacteraceae</taxon>
        <taxon>Sulfitobacter</taxon>
    </lineage>
</organism>
<dbReference type="AlphaFoldDB" id="A0A1I1UU32"/>
<proteinExistence type="predicted"/>
<dbReference type="RefSeq" id="WP_177209405.1">
    <property type="nucleotide sequence ID" value="NZ_FOMW01000002.1"/>
</dbReference>
<name>A0A1I1UU32_9RHOB</name>
<dbReference type="InterPro" id="IPR029056">
    <property type="entry name" value="Ribokinase-like"/>
</dbReference>
<dbReference type="Proteomes" id="UP000198977">
    <property type="component" value="Unassembled WGS sequence"/>
</dbReference>
<dbReference type="EMBL" id="FOMW01000002">
    <property type="protein sequence ID" value="SFD74184.1"/>
    <property type="molecule type" value="Genomic_DNA"/>
</dbReference>
<evidence type="ECO:0000313" key="4">
    <source>
        <dbReference type="EMBL" id="SFD74184.1"/>
    </source>
</evidence>
<feature type="domain" description="Carbohydrate kinase PfkB" evidence="3">
    <location>
        <begin position="8"/>
        <end position="291"/>
    </location>
</feature>
<protein>
    <submittedName>
        <fullName evidence="4">Sugar or nucleoside kinase, ribokinase family</fullName>
    </submittedName>
</protein>